<dbReference type="Proteomes" id="UP000620670">
    <property type="component" value="Unassembled WGS sequence"/>
</dbReference>
<dbReference type="EMBL" id="JAELXT010000013">
    <property type="protein sequence ID" value="MBJ6126451.1"/>
    <property type="molecule type" value="Genomic_DNA"/>
</dbReference>
<reference evidence="3" key="1">
    <citation type="submission" date="2020-12" db="EMBL/GenBank/DDBJ databases">
        <title>Hymenobacter sp.</title>
        <authorList>
            <person name="Kim M.K."/>
        </authorList>
    </citation>
    <scope>NUCLEOTIDE SEQUENCE [LARGE SCALE GENOMIC DNA]</scope>
    <source>
        <strain evidence="3">BT325</strain>
    </source>
</reference>
<dbReference type="RefSeq" id="WP_199049699.1">
    <property type="nucleotide sequence ID" value="NZ_JAELXT010000013.1"/>
</dbReference>
<keyword evidence="1" id="KW-0812">Transmembrane</keyword>
<keyword evidence="1" id="KW-0472">Membrane</keyword>
<sequence>MSRIVRIIAFGLGLLGGGVASQGPEFAQQYRQRLGGAVDELRQVITRFDTDAQVSGETRESAIARLRSNTDDFVSRQGAAMEANVERLGRLEAHRAAMLEAGSFSRIALMVRDGDTDIMEAVSRDFEPAVPVTEEGVLSAAAGFVAVWGGLLLLSVFLRSLFRRPRRHPKPVQA</sequence>
<keyword evidence="1" id="KW-1133">Transmembrane helix</keyword>
<keyword evidence="3" id="KW-1185">Reference proteome</keyword>
<evidence type="ECO:0000313" key="2">
    <source>
        <dbReference type="EMBL" id="MBJ6126451.1"/>
    </source>
</evidence>
<gene>
    <name evidence="2" type="ORF">JAO75_13655</name>
</gene>
<name>A0ABS0Y2C7_9HYPH</name>
<dbReference type="Pfam" id="PF11157">
    <property type="entry name" value="DUF2937"/>
    <property type="match status" value="1"/>
</dbReference>
<feature type="transmembrane region" description="Helical" evidence="1">
    <location>
        <begin position="137"/>
        <end position="158"/>
    </location>
</feature>
<proteinExistence type="predicted"/>
<evidence type="ECO:0000256" key="1">
    <source>
        <dbReference type="SAM" id="Phobius"/>
    </source>
</evidence>
<dbReference type="InterPro" id="IPR022584">
    <property type="entry name" value="DUF2937"/>
</dbReference>
<evidence type="ECO:0000313" key="3">
    <source>
        <dbReference type="Proteomes" id="UP000620670"/>
    </source>
</evidence>
<accession>A0ABS0Y2C7</accession>
<organism evidence="2 3">
    <name type="scientific">Microvirga splendida</name>
    <dbReference type="NCBI Taxonomy" id="2795727"/>
    <lineage>
        <taxon>Bacteria</taxon>
        <taxon>Pseudomonadati</taxon>
        <taxon>Pseudomonadota</taxon>
        <taxon>Alphaproteobacteria</taxon>
        <taxon>Hyphomicrobiales</taxon>
        <taxon>Methylobacteriaceae</taxon>
        <taxon>Microvirga</taxon>
    </lineage>
</organism>
<protein>
    <submittedName>
        <fullName evidence="2">DUF2937 family protein</fullName>
    </submittedName>
</protein>
<comment type="caution">
    <text evidence="2">The sequence shown here is derived from an EMBL/GenBank/DDBJ whole genome shotgun (WGS) entry which is preliminary data.</text>
</comment>